<keyword evidence="2" id="KW-1185">Reference proteome</keyword>
<reference evidence="1" key="1">
    <citation type="submission" date="2021-11" db="EMBL/GenBank/DDBJ databases">
        <title>Fusarium solani-melongenae Genome sequencing and assembly.</title>
        <authorList>
            <person name="Xie S."/>
            <person name="Huang L."/>
            <person name="Zhang X."/>
        </authorList>
    </citation>
    <scope>NUCLEOTIDE SEQUENCE</scope>
    <source>
        <strain evidence="1">CRI 24-3</strain>
    </source>
</reference>
<accession>A0ACD3YRW3</accession>
<organism evidence="1 2">
    <name type="scientific">Fusarium solani subsp. cucurbitae</name>
    <name type="common">Neocosmosporum cucurbitae</name>
    <dbReference type="NCBI Taxonomy" id="2747967"/>
    <lineage>
        <taxon>Eukaryota</taxon>
        <taxon>Fungi</taxon>
        <taxon>Dikarya</taxon>
        <taxon>Ascomycota</taxon>
        <taxon>Pezizomycotina</taxon>
        <taxon>Sordariomycetes</taxon>
        <taxon>Hypocreomycetidae</taxon>
        <taxon>Hypocreales</taxon>
        <taxon>Nectriaceae</taxon>
        <taxon>Fusarium</taxon>
        <taxon>Fusarium solani species complex</taxon>
    </lineage>
</organism>
<evidence type="ECO:0000313" key="2">
    <source>
        <dbReference type="Proteomes" id="UP000830768"/>
    </source>
</evidence>
<dbReference type="EMBL" id="CP090031">
    <property type="protein sequence ID" value="UPK91621.1"/>
    <property type="molecule type" value="Genomic_DNA"/>
</dbReference>
<sequence>MALLTARDAVHVDDLERYDEFMKTITGNEILNFYPENQVIKLDIHEYPSNEIIRSGEFKPSPKADTYFKQEDELQAEFLQGSSGEGELEARGVCPIADDPVLQERANSRCFQFCGYVNHCVDRRCHHCYYVRGGCQWQKWCRA</sequence>
<protein>
    <submittedName>
        <fullName evidence="1">Uncharacterized protein</fullName>
    </submittedName>
</protein>
<dbReference type="Proteomes" id="UP000830768">
    <property type="component" value="Chromosome 2"/>
</dbReference>
<proteinExistence type="predicted"/>
<name>A0ACD3YRW3_FUSSC</name>
<evidence type="ECO:0000313" key="1">
    <source>
        <dbReference type="EMBL" id="UPK91621.1"/>
    </source>
</evidence>
<gene>
    <name evidence="1" type="ORF">LCI18_002556</name>
</gene>